<keyword evidence="1" id="KW-1133">Transmembrane helix</keyword>
<proteinExistence type="predicted"/>
<dbReference type="Proteomes" id="UP000462363">
    <property type="component" value="Unassembled WGS sequence"/>
</dbReference>
<reference evidence="2 3" key="1">
    <citation type="submission" date="2019-08" db="EMBL/GenBank/DDBJ databases">
        <title>In-depth cultivation of the pig gut microbiome towards novel bacterial diversity and tailored functional studies.</title>
        <authorList>
            <person name="Wylensek D."/>
            <person name="Hitch T.C.A."/>
            <person name="Clavel T."/>
        </authorList>
    </citation>
    <scope>NUCLEOTIDE SEQUENCE [LARGE SCALE GENOMIC DNA]</scope>
    <source>
        <strain evidence="2 3">BL-389-WT-3D</strain>
    </source>
</reference>
<keyword evidence="1" id="KW-0812">Transmembrane</keyword>
<dbReference type="SUPFAM" id="SSF82171">
    <property type="entry name" value="DPP6 N-terminal domain-like"/>
    <property type="match status" value="1"/>
</dbReference>
<dbReference type="EMBL" id="VUMB01000022">
    <property type="protein sequence ID" value="MSS40911.1"/>
    <property type="molecule type" value="Genomic_DNA"/>
</dbReference>
<sequence>MRLKNRLIDAGILIAVFIVAVIAFSYFTNKGNNNMTADMGAATYPQVSFSYNGFNLNTLTGYAKEMDIPAMRDTATPVTDQKVDVGIQAYENKVSSVNYIVYTLDGKEELKKEKVKKPGEEFSIDLSAEGLMKEERVLEIVLHMPDEKSVYFYTRLVDATNANMLECLNYISDFHENALGKVEGAGVGAAIEPNEQGDNTTLQHVTIHSDYDHVSWGELEPSVEQGERWSIKEINSNYVSVQLEYRVRCKGEENDTDVYNVKEFFRVRHIPDVAKTYLLDYDRTMDQIFDPTKHVLNEKGVLLGIVPHDIPYMVNKDGSAVSFVVANELWNYNKGTDQISLVFSFSDAENTDVRNLTAQHEVKLLEVDDTGNTTFAVYGYMNRGEHEGEVGVAIYYYDMEKNSVEEKVFISSNQSSGSVSNELGKLVYYSVNRDMLYVMVEGTLYEYNVKKEEEGTLVKGLEDSQYVVSDDGHLVAYQSGGALNEARKIIVKNLSNGKERTVECAEDECIRPLGFVKNDFVYGVAKTADTGKTVSGEMAVPMYKVEIQNSKSKVVKTYQIDGTYVLDAVSEDNMITLSRATKEGGTYTNIAPDYITNNEEKEKSNIYLETYTTELKESQVRLAYNDGVTDKEPKVLKPKQVLFENPTVITFDDVDIGNKYYVYGYGKLKGIYDRAGEAIRNANGCNGVVVASDQSYVWERGNRNLQYIISDKDEILQSIRDRLSQKEAPVDIMKDINDGRSLDLTGCTTEELLYIISQGRPVIAMLDTENAVILIGYNEADVIYIDVASGERISVPYEQMDQMTQGSGSTYVG</sequence>
<organism evidence="2 3">
    <name type="scientific">Clostridium scindens (strain JCM 10418 / VPI 12708)</name>
    <dbReference type="NCBI Taxonomy" id="29347"/>
    <lineage>
        <taxon>Bacteria</taxon>
        <taxon>Bacillati</taxon>
        <taxon>Bacillota</taxon>
        <taxon>Clostridia</taxon>
        <taxon>Lachnospirales</taxon>
        <taxon>Lachnospiraceae</taxon>
    </lineage>
</organism>
<accession>A0A844FC34</accession>
<comment type="caution">
    <text evidence="2">The sequence shown here is derived from an EMBL/GenBank/DDBJ whole genome shotgun (WGS) entry which is preliminary data.</text>
</comment>
<dbReference type="RefSeq" id="WP_009248919.1">
    <property type="nucleotide sequence ID" value="NZ_CAMAAA010000060.1"/>
</dbReference>
<keyword evidence="1" id="KW-0472">Membrane</keyword>
<evidence type="ECO:0000313" key="2">
    <source>
        <dbReference type="EMBL" id="MSS40911.1"/>
    </source>
</evidence>
<gene>
    <name evidence="2" type="ORF">FYJ37_11260</name>
</gene>
<dbReference type="AlphaFoldDB" id="A0A844FC34"/>
<dbReference type="Gene3D" id="3.90.70.10">
    <property type="entry name" value="Cysteine proteinases"/>
    <property type="match status" value="1"/>
</dbReference>
<protein>
    <submittedName>
        <fullName evidence="2">Uncharacterized protein</fullName>
    </submittedName>
</protein>
<evidence type="ECO:0000313" key="3">
    <source>
        <dbReference type="Proteomes" id="UP000462363"/>
    </source>
</evidence>
<name>A0A844FC34_CLOSV</name>
<evidence type="ECO:0000256" key="1">
    <source>
        <dbReference type="SAM" id="Phobius"/>
    </source>
</evidence>
<feature type="transmembrane region" description="Helical" evidence="1">
    <location>
        <begin position="7"/>
        <end position="27"/>
    </location>
</feature>